<evidence type="ECO:0000313" key="6">
    <source>
        <dbReference type="Proteomes" id="UP000734823"/>
    </source>
</evidence>
<protein>
    <submittedName>
        <fullName evidence="5">Helix-turn-helix transcriptional regulator</fullName>
    </submittedName>
</protein>
<gene>
    <name evidence="5" type="ORF">GPZ80_10100</name>
</gene>
<dbReference type="PROSITE" id="PS51118">
    <property type="entry name" value="HTH_HXLR"/>
    <property type="match status" value="1"/>
</dbReference>
<feature type="domain" description="HTH hxlR-type" evidence="4">
    <location>
        <begin position="24"/>
        <end position="119"/>
    </location>
</feature>
<keyword evidence="6" id="KW-1185">Reference proteome</keyword>
<evidence type="ECO:0000256" key="3">
    <source>
        <dbReference type="ARBA" id="ARBA00023163"/>
    </source>
</evidence>
<evidence type="ECO:0000256" key="2">
    <source>
        <dbReference type="ARBA" id="ARBA00023125"/>
    </source>
</evidence>
<dbReference type="PANTHER" id="PTHR33204:SF17">
    <property type="entry name" value="TRANSCRIPTIONAL REGULATORY PROTEIN"/>
    <property type="match status" value="1"/>
</dbReference>
<keyword evidence="2" id="KW-0238">DNA-binding</keyword>
<dbReference type="Proteomes" id="UP000734823">
    <property type="component" value="Unassembled WGS sequence"/>
</dbReference>
<accession>A0ABR7L4B9</accession>
<name>A0ABR7L4B9_9PSEU</name>
<dbReference type="InterPro" id="IPR002577">
    <property type="entry name" value="HTH_HxlR"/>
</dbReference>
<keyword evidence="1" id="KW-0805">Transcription regulation</keyword>
<dbReference type="Gene3D" id="1.10.10.10">
    <property type="entry name" value="Winged helix-like DNA-binding domain superfamily/Winged helix DNA-binding domain"/>
    <property type="match status" value="1"/>
</dbReference>
<comment type="caution">
    <text evidence="5">The sequence shown here is derived from an EMBL/GenBank/DDBJ whole genome shotgun (WGS) entry which is preliminary data.</text>
</comment>
<sequence length="174" mass="19037">MIARLTDTQRGARLPGPTARVPDCPLGRAVEVIGHWWTLEIVHEVFDGHTRFAAIARNLTTAPDVLRERIGDLVAKGLLETVDDADADPEYRLTDLGRSLRPVLLVMAAFGNHRLAEDDRGVVLVDAESGAPVHPVVVDRVTGARVDTPGYVFAQGPRASGPIRARYPRIPRLR</sequence>
<dbReference type="SUPFAM" id="SSF46785">
    <property type="entry name" value="Winged helix' DNA-binding domain"/>
    <property type="match status" value="1"/>
</dbReference>
<organism evidence="5 6">
    <name type="scientific">Actinokineospora xionganensis</name>
    <dbReference type="NCBI Taxonomy" id="2684470"/>
    <lineage>
        <taxon>Bacteria</taxon>
        <taxon>Bacillati</taxon>
        <taxon>Actinomycetota</taxon>
        <taxon>Actinomycetes</taxon>
        <taxon>Pseudonocardiales</taxon>
        <taxon>Pseudonocardiaceae</taxon>
        <taxon>Actinokineospora</taxon>
    </lineage>
</organism>
<dbReference type="EMBL" id="JABVED010000004">
    <property type="protein sequence ID" value="MBC6447521.1"/>
    <property type="molecule type" value="Genomic_DNA"/>
</dbReference>
<evidence type="ECO:0000256" key="1">
    <source>
        <dbReference type="ARBA" id="ARBA00023015"/>
    </source>
</evidence>
<reference evidence="5 6" key="1">
    <citation type="submission" date="2020-06" db="EMBL/GenBank/DDBJ databases">
        <title>Actinokineospora xiongansis sp. nov., isolated from soil of Baiyangdian.</title>
        <authorList>
            <person name="Zhang X."/>
        </authorList>
    </citation>
    <scope>NUCLEOTIDE SEQUENCE [LARGE SCALE GENOMIC DNA]</scope>
    <source>
        <strain evidence="5 6">HBU206404</strain>
    </source>
</reference>
<keyword evidence="3" id="KW-0804">Transcription</keyword>
<proteinExistence type="predicted"/>
<evidence type="ECO:0000313" key="5">
    <source>
        <dbReference type="EMBL" id="MBC6447521.1"/>
    </source>
</evidence>
<dbReference type="PANTHER" id="PTHR33204">
    <property type="entry name" value="TRANSCRIPTIONAL REGULATOR, MARR FAMILY"/>
    <property type="match status" value="1"/>
</dbReference>
<dbReference type="InterPro" id="IPR036390">
    <property type="entry name" value="WH_DNA-bd_sf"/>
</dbReference>
<dbReference type="InterPro" id="IPR036388">
    <property type="entry name" value="WH-like_DNA-bd_sf"/>
</dbReference>
<evidence type="ECO:0000259" key="4">
    <source>
        <dbReference type="PROSITE" id="PS51118"/>
    </source>
</evidence>
<dbReference type="RefSeq" id="WP_187220032.1">
    <property type="nucleotide sequence ID" value="NZ_JABVED010000004.1"/>
</dbReference>
<dbReference type="Pfam" id="PF01638">
    <property type="entry name" value="HxlR"/>
    <property type="match status" value="1"/>
</dbReference>